<keyword evidence="4 6" id="KW-1133">Transmembrane helix</keyword>
<keyword evidence="5 6" id="KW-0472">Membrane</keyword>
<proteinExistence type="inferred from homology"/>
<dbReference type="InterPro" id="IPR032816">
    <property type="entry name" value="VTT_dom"/>
</dbReference>
<dbReference type="Proteomes" id="UP001501047">
    <property type="component" value="Unassembled WGS sequence"/>
</dbReference>
<feature type="transmembrane region" description="Helical" evidence="6">
    <location>
        <begin position="159"/>
        <end position="180"/>
    </location>
</feature>
<dbReference type="PANTHER" id="PTHR12677:SF59">
    <property type="entry name" value="GOLGI APPARATUS MEMBRANE PROTEIN TVP38-RELATED"/>
    <property type="match status" value="1"/>
</dbReference>
<sequence>MKKNKKLIISTITLLILVITYFAFFRGLTPEILRNYIGDFGYLAPFIYILCFTILPIAFFPVPILALAAGLLFGFLPGTIYTLIGAVLNSAIMFLMAKVLAKEAVTNLLQRKLPENWNSFLFDLDEKKGFGIIFILRLIPAMPYNLINYGAGLTSIKFSSYMLATILGILPGTLVFLNIGNQALNIHSPAFIVSIILLMLLTVFSLILGKKIGKTNS</sequence>
<dbReference type="RefSeq" id="WP_343828251.1">
    <property type="nucleotide sequence ID" value="NZ_BAAACI010000018.1"/>
</dbReference>
<evidence type="ECO:0000313" key="9">
    <source>
        <dbReference type="Proteomes" id="UP001501047"/>
    </source>
</evidence>
<keyword evidence="9" id="KW-1185">Reference proteome</keyword>
<evidence type="ECO:0000313" key="8">
    <source>
        <dbReference type="EMBL" id="GAA0779822.1"/>
    </source>
</evidence>
<dbReference type="Pfam" id="PF09335">
    <property type="entry name" value="VTT_dom"/>
    <property type="match status" value="1"/>
</dbReference>
<comment type="subcellular location">
    <subcellularLocation>
        <location evidence="1 6">Cell membrane</location>
        <topology evidence="1 6">Multi-pass membrane protein</topology>
    </subcellularLocation>
</comment>
<organism evidence="8 9">
    <name type="scientific">Clostridium subterminale</name>
    <dbReference type="NCBI Taxonomy" id="1550"/>
    <lineage>
        <taxon>Bacteria</taxon>
        <taxon>Bacillati</taxon>
        <taxon>Bacillota</taxon>
        <taxon>Clostridia</taxon>
        <taxon>Eubacteriales</taxon>
        <taxon>Clostridiaceae</taxon>
        <taxon>Clostridium</taxon>
    </lineage>
</organism>
<evidence type="ECO:0000256" key="3">
    <source>
        <dbReference type="ARBA" id="ARBA00022692"/>
    </source>
</evidence>
<dbReference type="InterPro" id="IPR015414">
    <property type="entry name" value="TMEM64"/>
</dbReference>
<comment type="similarity">
    <text evidence="6">Belongs to the TVP38/TMEM64 family.</text>
</comment>
<feature type="transmembrane region" description="Helical" evidence="6">
    <location>
        <begin position="129"/>
        <end position="147"/>
    </location>
</feature>
<keyword evidence="2 6" id="KW-1003">Cell membrane</keyword>
<feature type="transmembrane region" description="Helical" evidence="6">
    <location>
        <begin position="186"/>
        <end position="208"/>
    </location>
</feature>
<evidence type="ECO:0000256" key="5">
    <source>
        <dbReference type="ARBA" id="ARBA00023136"/>
    </source>
</evidence>
<accession>A0ABN1KZK4</accession>
<evidence type="ECO:0000256" key="4">
    <source>
        <dbReference type="ARBA" id="ARBA00022989"/>
    </source>
</evidence>
<gene>
    <name evidence="8" type="ORF">GCM10008908_39130</name>
</gene>
<keyword evidence="3 6" id="KW-0812">Transmembrane</keyword>
<evidence type="ECO:0000256" key="2">
    <source>
        <dbReference type="ARBA" id="ARBA00022475"/>
    </source>
</evidence>
<evidence type="ECO:0000256" key="1">
    <source>
        <dbReference type="ARBA" id="ARBA00004651"/>
    </source>
</evidence>
<dbReference type="EMBL" id="BAAACI010000018">
    <property type="protein sequence ID" value="GAA0779822.1"/>
    <property type="molecule type" value="Genomic_DNA"/>
</dbReference>
<protein>
    <recommendedName>
        <fullName evidence="6">TVP38/TMEM64 family membrane protein</fullName>
    </recommendedName>
</protein>
<evidence type="ECO:0000259" key="7">
    <source>
        <dbReference type="Pfam" id="PF09335"/>
    </source>
</evidence>
<reference evidence="8 9" key="1">
    <citation type="journal article" date="2019" name="Int. J. Syst. Evol. Microbiol.">
        <title>The Global Catalogue of Microorganisms (GCM) 10K type strain sequencing project: providing services to taxonomists for standard genome sequencing and annotation.</title>
        <authorList>
            <consortium name="The Broad Institute Genomics Platform"/>
            <consortium name="The Broad Institute Genome Sequencing Center for Infectious Disease"/>
            <person name="Wu L."/>
            <person name="Ma J."/>
        </authorList>
    </citation>
    <scope>NUCLEOTIDE SEQUENCE [LARGE SCALE GENOMIC DNA]</scope>
    <source>
        <strain evidence="8 9">JCM 1417</strain>
    </source>
</reference>
<feature type="domain" description="VTT" evidence="7">
    <location>
        <begin position="60"/>
        <end position="181"/>
    </location>
</feature>
<comment type="caution">
    <text evidence="8">The sequence shown here is derived from an EMBL/GenBank/DDBJ whole genome shotgun (WGS) entry which is preliminary data.</text>
</comment>
<feature type="transmembrane region" description="Helical" evidence="6">
    <location>
        <begin position="45"/>
        <end position="73"/>
    </location>
</feature>
<evidence type="ECO:0000256" key="6">
    <source>
        <dbReference type="RuleBase" id="RU366058"/>
    </source>
</evidence>
<feature type="transmembrane region" description="Helical" evidence="6">
    <location>
        <begin position="80"/>
        <end position="101"/>
    </location>
</feature>
<dbReference type="PANTHER" id="PTHR12677">
    <property type="entry name" value="GOLGI APPARATUS MEMBRANE PROTEIN TVP38-RELATED"/>
    <property type="match status" value="1"/>
</dbReference>
<feature type="transmembrane region" description="Helical" evidence="6">
    <location>
        <begin position="7"/>
        <end position="25"/>
    </location>
</feature>
<name>A0ABN1KZK4_CLOSU</name>